<dbReference type="Gene3D" id="1.10.10.10">
    <property type="entry name" value="Winged helix-like DNA-binding domain superfamily/Winged helix DNA-binding domain"/>
    <property type="match status" value="1"/>
</dbReference>
<dbReference type="GO" id="GO:0004016">
    <property type="term" value="F:adenylate cyclase activity"/>
    <property type="evidence" value="ECO:0007669"/>
    <property type="project" value="TreeGrafter"/>
</dbReference>
<sequence length="975" mass="106194">MSKISSTSPQLHVRFGDFELDERNARLLHHGHAVPLSPIPFCLLCTLIREHGVLLTKDELLDRVWGHRFVSASVLKGAISDIRTLLGDDPRQPSFIETVSRRGYRFICPLRPQEAACTPVTPVITSLAMPQQTPSLGLFVGRGEALARLQDTWQRAAQGLRAIVWVAGEPGIGKSTLIAHFCAGIPDALWVRGQCVQLHGAGEPYLPVLEAIAELCRRDEEAVSLLRSVAPTWLLQLPWLCSPEQRETLLHELVGAHPQRMLREMSEFLDRYTEQRPLLLITEDLHWGDPSTLQLIDYLARRRSPSRLMWLGSVRPDEPIVPDHPLHGLRQALRGQGLGEEIGLAPFSEQEVATYVSERMPALNGAPGLALALHERTGGVPLFVAALTTEVMSRTAHGDDTEPARLVRRALPESLSALIDHHVARLPEPRRQLLAAAAVLGMRVHVDTLARVLECSLMEMAQQCEALIRERLWLMVPATEASTEGPNRCVQFRHQLFRQRLYDGLSSPLRGALHGKTGSILEALRAAGQEVTAAELAMHFDRGHAPIKALGYYAEAAEAALLHLSPAECMSLTARGLTLIEQLPESPSRHALEITLATLRGAAAFHTLGAGEEARHAYQRAADRLAEVPAHPMAGLALHGLGFLHALRAEYPEALAVAARARTLATAQADPLLILAACTVQGQALMMQGHHGAARETLEQALPLLEQAQAGAKHSFIGFIADPQVTVLALLSLPLAQLGLFAQARGRLQQAYARAHQIAQPMALMITLWFDALCGIRCGEVARVAALAGEMRTLVDEFALAQGQAPCRWFQGWADTQWGRPHEGARQIRQAYLDNRALGMISGGSETLGYLAEALVLQQEWHQAQEQLDLALALVQRHGERIVLPQLLLIQGAIAQAAGDTLAAATSARQAFEEAQAQGTPWLALLALTTLCAYQTPTQAEWDALAALTTQLAEAGETPLLAQASHLLASGPTAR</sequence>
<dbReference type="GO" id="GO:0000160">
    <property type="term" value="P:phosphorelay signal transduction system"/>
    <property type="evidence" value="ECO:0007669"/>
    <property type="project" value="InterPro"/>
</dbReference>
<dbReference type="GO" id="GO:0003677">
    <property type="term" value="F:DNA binding"/>
    <property type="evidence" value="ECO:0007669"/>
    <property type="project" value="UniProtKB-UniRule"/>
</dbReference>
<keyword evidence="1" id="KW-0547">Nucleotide-binding</keyword>
<dbReference type="RefSeq" id="WP_171276124.1">
    <property type="nucleotide sequence ID" value="NZ_CAWPJG010000001.1"/>
</dbReference>
<dbReference type="InterPro" id="IPR011990">
    <property type="entry name" value="TPR-like_helical_dom_sf"/>
</dbReference>
<dbReference type="PANTHER" id="PTHR16305:SF28">
    <property type="entry name" value="GUANYLATE CYCLASE DOMAIN-CONTAINING PROTEIN"/>
    <property type="match status" value="1"/>
</dbReference>
<dbReference type="GO" id="GO:0005524">
    <property type="term" value="F:ATP binding"/>
    <property type="evidence" value="ECO:0007669"/>
    <property type="project" value="UniProtKB-KW"/>
</dbReference>
<dbReference type="InterPro" id="IPR001867">
    <property type="entry name" value="OmpR/PhoB-type_DNA-bd"/>
</dbReference>
<feature type="DNA-binding region" description="OmpR/PhoB-type" evidence="4">
    <location>
        <begin position="10"/>
        <end position="108"/>
    </location>
</feature>
<dbReference type="CDD" id="cd00383">
    <property type="entry name" value="trans_reg_C"/>
    <property type="match status" value="1"/>
</dbReference>
<reference evidence="6 7" key="1">
    <citation type="submission" date="2019-03" db="EMBL/GenBank/DDBJ databases">
        <title>Novel transposon Tn6433 accelerates the dissemination of tet(E) in Aeromonas from aerobic biofilm under oxytetracycline stress.</title>
        <authorList>
            <person name="Shi Y."/>
            <person name="Tian Z."/>
            <person name="Zhang Y."/>
            <person name="Zhang H."/>
            <person name="Yang M."/>
        </authorList>
    </citation>
    <scope>NUCLEOTIDE SEQUENCE [LARGE SCALE GENOMIC DNA]</scope>
    <source>
        <strain evidence="6 7">T0.1-19</strain>
    </source>
</reference>
<dbReference type="PROSITE" id="PS51755">
    <property type="entry name" value="OMPR_PHOB"/>
    <property type="match status" value="1"/>
</dbReference>
<dbReference type="PANTHER" id="PTHR16305">
    <property type="entry name" value="TESTICULAR SOLUBLE ADENYLYL CYCLASE"/>
    <property type="match status" value="1"/>
</dbReference>
<dbReference type="SUPFAM" id="SSF48452">
    <property type="entry name" value="TPR-like"/>
    <property type="match status" value="1"/>
</dbReference>
<evidence type="ECO:0000256" key="3">
    <source>
        <dbReference type="ARBA" id="ARBA00023125"/>
    </source>
</evidence>
<dbReference type="Pfam" id="PF00486">
    <property type="entry name" value="Trans_reg_C"/>
    <property type="match status" value="1"/>
</dbReference>
<proteinExistence type="predicted"/>
<name>A0A6M4Y9I9_AERME</name>
<dbReference type="InterPro" id="IPR041664">
    <property type="entry name" value="AAA_16"/>
</dbReference>
<gene>
    <name evidence="6" type="ORF">E4184_11120</name>
</gene>
<dbReference type="SMART" id="SM00862">
    <property type="entry name" value="Trans_reg_C"/>
    <property type="match status" value="1"/>
</dbReference>
<dbReference type="InterPro" id="IPR036388">
    <property type="entry name" value="WH-like_DNA-bd_sf"/>
</dbReference>
<feature type="domain" description="OmpR/PhoB-type" evidence="5">
    <location>
        <begin position="10"/>
        <end position="108"/>
    </location>
</feature>
<evidence type="ECO:0000313" key="6">
    <source>
        <dbReference type="EMBL" id="QJT21917.1"/>
    </source>
</evidence>
<evidence type="ECO:0000256" key="1">
    <source>
        <dbReference type="ARBA" id="ARBA00022741"/>
    </source>
</evidence>
<dbReference type="GO" id="GO:0006355">
    <property type="term" value="P:regulation of DNA-templated transcription"/>
    <property type="evidence" value="ECO:0007669"/>
    <property type="project" value="InterPro"/>
</dbReference>
<evidence type="ECO:0000259" key="5">
    <source>
        <dbReference type="PROSITE" id="PS51755"/>
    </source>
</evidence>
<evidence type="ECO:0000256" key="2">
    <source>
        <dbReference type="ARBA" id="ARBA00022840"/>
    </source>
</evidence>
<keyword evidence="3 4" id="KW-0238">DNA-binding</keyword>
<dbReference type="SUPFAM" id="SSF46894">
    <property type="entry name" value="C-terminal effector domain of the bipartite response regulators"/>
    <property type="match status" value="1"/>
</dbReference>
<dbReference type="AlphaFoldDB" id="A0A6M4Y9I9"/>
<dbReference type="InterPro" id="IPR016032">
    <property type="entry name" value="Sig_transdc_resp-reg_C-effctor"/>
</dbReference>
<dbReference type="InterPro" id="IPR027417">
    <property type="entry name" value="P-loop_NTPase"/>
</dbReference>
<dbReference type="GO" id="GO:0005737">
    <property type="term" value="C:cytoplasm"/>
    <property type="evidence" value="ECO:0007669"/>
    <property type="project" value="TreeGrafter"/>
</dbReference>
<accession>A0A6M4Y9I9</accession>
<evidence type="ECO:0000256" key="4">
    <source>
        <dbReference type="PROSITE-ProRule" id="PRU01091"/>
    </source>
</evidence>
<keyword evidence="2" id="KW-0067">ATP-binding</keyword>
<dbReference type="Pfam" id="PF13191">
    <property type="entry name" value="AAA_16"/>
    <property type="match status" value="1"/>
</dbReference>
<dbReference type="EMBL" id="CP038441">
    <property type="protein sequence ID" value="QJT21917.1"/>
    <property type="molecule type" value="Genomic_DNA"/>
</dbReference>
<evidence type="ECO:0000313" key="7">
    <source>
        <dbReference type="Proteomes" id="UP000501427"/>
    </source>
</evidence>
<dbReference type="Gene3D" id="1.25.40.10">
    <property type="entry name" value="Tetratricopeptide repeat domain"/>
    <property type="match status" value="1"/>
</dbReference>
<organism evidence="6 7">
    <name type="scientific">Aeromonas media</name>
    <dbReference type="NCBI Taxonomy" id="651"/>
    <lineage>
        <taxon>Bacteria</taxon>
        <taxon>Pseudomonadati</taxon>
        <taxon>Pseudomonadota</taxon>
        <taxon>Gammaproteobacteria</taxon>
        <taxon>Aeromonadales</taxon>
        <taxon>Aeromonadaceae</taxon>
        <taxon>Aeromonas</taxon>
    </lineage>
</organism>
<dbReference type="Proteomes" id="UP000501427">
    <property type="component" value="Chromosome"/>
</dbReference>
<dbReference type="SUPFAM" id="SSF52540">
    <property type="entry name" value="P-loop containing nucleoside triphosphate hydrolases"/>
    <property type="match status" value="1"/>
</dbReference>
<protein>
    <submittedName>
        <fullName evidence="6">Transcriptional regulator</fullName>
    </submittedName>
</protein>